<organism evidence="1 2">
    <name type="scientific">Puccinia striiformis</name>
    <dbReference type="NCBI Taxonomy" id="27350"/>
    <lineage>
        <taxon>Eukaryota</taxon>
        <taxon>Fungi</taxon>
        <taxon>Dikarya</taxon>
        <taxon>Basidiomycota</taxon>
        <taxon>Pucciniomycotina</taxon>
        <taxon>Pucciniomycetes</taxon>
        <taxon>Pucciniales</taxon>
        <taxon>Pucciniaceae</taxon>
        <taxon>Puccinia</taxon>
    </lineage>
</organism>
<evidence type="ECO:0000313" key="2">
    <source>
        <dbReference type="Proteomes" id="UP000238274"/>
    </source>
</evidence>
<keyword evidence="2" id="KW-1185">Reference proteome</keyword>
<reference evidence="2" key="3">
    <citation type="journal article" date="2018" name="Mol. Plant Microbe Interact.">
        <title>Genome sequence resources for the wheat stripe rust pathogen (Puccinia striiformis f. sp. tritici) and the barley stripe rust pathogen (Puccinia striiformis f. sp. hordei).</title>
        <authorList>
            <person name="Xia C."/>
            <person name="Wang M."/>
            <person name="Yin C."/>
            <person name="Cornejo O.E."/>
            <person name="Hulbert S.H."/>
            <person name="Chen X."/>
        </authorList>
    </citation>
    <scope>NUCLEOTIDE SEQUENCE [LARGE SCALE GENOMIC DNA]</scope>
    <source>
        <strain evidence="2">93TX-2</strain>
    </source>
</reference>
<reference evidence="1 2" key="1">
    <citation type="submission" date="2017-12" db="EMBL/GenBank/DDBJ databases">
        <title>Gene loss provides genomic basis for host adaptation in cereal stripe rust fungi.</title>
        <authorList>
            <person name="Xia C."/>
        </authorList>
    </citation>
    <scope>NUCLEOTIDE SEQUENCE [LARGE SCALE GENOMIC DNA]</scope>
    <source>
        <strain evidence="1 2">93TX-2</strain>
    </source>
</reference>
<name>A0A2S4US67_9BASI</name>
<gene>
    <name evidence="1" type="ORF">PSHT_13248</name>
</gene>
<dbReference type="VEuPathDB" id="FungiDB:PSHT_13248"/>
<evidence type="ECO:0000313" key="1">
    <source>
        <dbReference type="EMBL" id="POW00068.1"/>
    </source>
</evidence>
<proteinExistence type="predicted"/>
<protein>
    <submittedName>
        <fullName evidence="1">Uncharacterized protein</fullName>
    </submittedName>
</protein>
<dbReference type="EMBL" id="PKSM01000259">
    <property type="protein sequence ID" value="POW00068.1"/>
    <property type="molecule type" value="Genomic_DNA"/>
</dbReference>
<comment type="caution">
    <text evidence="1">The sequence shown here is derived from an EMBL/GenBank/DDBJ whole genome shotgun (WGS) entry which is preliminary data.</text>
</comment>
<dbReference type="Proteomes" id="UP000238274">
    <property type="component" value="Unassembled WGS sequence"/>
</dbReference>
<accession>A0A2S4US67</accession>
<reference evidence="2" key="2">
    <citation type="journal article" date="2018" name="BMC Genomics">
        <title>Genomic insights into host adaptation between the wheat stripe rust pathogen (Puccinia striiformis f. sp. tritici) and the barley stripe rust pathogen (Puccinia striiformis f. sp. hordei).</title>
        <authorList>
            <person name="Xia C."/>
            <person name="Wang M."/>
            <person name="Yin C."/>
            <person name="Cornejo O.E."/>
            <person name="Hulbert S.H."/>
            <person name="Chen X."/>
        </authorList>
    </citation>
    <scope>NUCLEOTIDE SEQUENCE [LARGE SCALE GENOMIC DNA]</scope>
    <source>
        <strain evidence="2">93TX-2</strain>
    </source>
</reference>
<sequence length="217" mass="24399">MTLFEGFVALPCWSRRGRGLRLEAFAPLKNPPFLLCPPPHTSHQITYRPHSLCRVDSTPSNSYLFVLLTWHCPINLLCDSNSCVPSVLVLTPIKRAIEAERCSGRSKMQLLMIVAALLASLCFLHRLSTTNTCRVDLPKPNITVMDPKDPDTALPRSSSARLLTDNPMMTTSYNPFIRPQDRPKHSMRVDRNSVHKAGSFWDFGGQARPYTSDFQSS</sequence>
<dbReference type="AlphaFoldDB" id="A0A2S4US67"/>